<dbReference type="STRING" id="578462.A0A0L0STV4"/>
<dbReference type="GO" id="GO:0016020">
    <property type="term" value="C:membrane"/>
    <property type="evidence" value="ECO:0007669"/>
    <property type="project" value="UniProtKB-SubCell"/>
</dbReference>
<comment type="subcellular location">
    <subcellularLocation>
        <location evidence="1">Membrane</location>
        <topology evidence="1">Multi-pass membrane protein</topology>
    </subcellularLocation>
</comment>
<feature type="transmembrane region" description="Helical" evidence="6">
    <location>
        <begin position="130"/>
        <end position="153"/>
    </location>
</feature>
<organism evidence="8 9">
    <name type="scientific">Allomyces macrogynus (strain ATCC 38327)</name>
    <name type="common">Allomyces javanicus var. macrogynus</name>
    <dbReference type="NCBI Taxonomy" id="578462"/>
    <lineage>
        <taxon>Eukaryota</taxon>
        <taxon>Fungi</taxon>
        <taxon>Fungi incertae sedis</taxon>
        <taxon>Blastocladiomycota</taxon>
        <taxon>Blastocladiomycetes</taxon>
        <taxon>Blastocladiales</taxon>
        <taxon>Blastocladiaceae</taxon>
        <taxon>Allomyces</taxon>
    </lineage>
</organism>
<dbReference type="PANTHER" id="PTHR31204:SF1">
    <property type="entry name" value="SIGMA INTRACELLULAR RECEPTOR 2"/>
    <property type="match status" value="1"/>
</dbReference>
<evidence type="ECO:0000256" key="3">
    <source>
        <dbReference type="ARBA" id="ARBA00022989"/>
    </source>
</evidence>
<proteinExistence type="predicted"/>
<name>A0A0L0STV4_ALLM3</name>
<accession>A0A0L0STV4</accession>
<reference evidence="8 9" key="1">
    <citation type="submission" date="2009-11" db="EMBL/GenBank/DDBJ databases">
        <title>Annotation of Allomyces macrogynus ATCC 38327.</title>
        <authorList>
            <consortium name="The Broad Institute Genome Sequencing Platform"/>
            <person name="Russ C."/>
            <person name="Cuomo C."/>
            <person name="Burger G."/>
            <person name="Gray M.W."/>
            <person name="Holland P.W.H."/>
            <person name="King N."/>
            <person name="Lang F.B.F."/>
            <person name="Roger A.J."/>
            <person name="Ruiz-Trillo I."/>
            <person name="Young S.K."/>
            <person name="Zeng Q."/>
            <person name="Gargeya S."/>
            <person name="Fitzgerald M."/>
            <person name="Haas B."/>
            <person name="Abouelleil A."/>
            <person name="Alvarado L."/>
            <person name="Arachchi H.M."/>
            <person name="Berlin A."/>
            <person name="Chapman S.B."/>
            <person name="Gearin G."/>
            <person name="Goldberg J."/>
            <person name="Griggs A."/>
            <person name="Gujja S."/>
            <person name="Hansen M."/>
            <person name="Heiman D."/>
            <person name="Howarth C."/>
            <person name="Larimer J."/>
            <person name="Lui A."/>
            <person name="MacDonald P.J.P."/>
            <person name="McCowen C."/>
            <person name="Montmayeur A."/>
            <person name="Murphy C."/>
            <person name="Neiman D."/>
            <person name="Pearson M."/>
            <person name="Priest M."/>
            <person name="Roberts A."/>
            <person name="Saif S."/>
            <person name="Shea T."/>
            <person name="Sisk P."/>
            <person name="Stolte C."/>
            <person name="Sykes S."/>
            <person name="Wortman J."/>
            <person name="Nusbaum C."/>
            <person name="Birren B."/>
        </authorList>
    </citation>
    <scope>NUCLEOTIDE SEQUENCE [LARGE SCALE GENOMIC DNA]</scope>
    <source>
        <strain evidence="8 9">ATCC 38327</strain>
    </source>
</reference>
<feature type="domain" description="EXPERA" evidence="7">
    <location>
        <begin position="26"/>
        <end position="176"/>
    </location>
</feature>
<feature type="transmembrane region" description="Helical" evidence="6">
    <location>
        <begin position="159"/>
        <end position="181"/>
    </location>
</feature>
<dbReference type="InterPro" id="IPR051987">
    <property type="entry name" value="Sigma-2_receptor-like"/>
</dbReference>
<evidence type="ECO:0000313" key="8">
    <source>
        <dbReference type="EMBL" id="KNE65764.1"/>
    </source>
</evidence>
<keyword evidence="3 5" id="KW-1133">Transmembrane helix</keyword>
<evidence type="ECO:0000256" key="1">
    <source>
        <dbReference type="ARBA" id="ARBA00004141"/>
    </source>
</evidence>
<dbReference type="VEuPathDB" id="FungiDB:AMAG_09744"/>
<keyword evidence="4 5" id="KW-0472">Membrane</keyword>
<dbReference type="PANTHER" id="PTHR31204">
    <property type="entry name" value="SIGMA INTRACELLULAR RECEPTOR 2"/>
    <property type="match status" value="1"/>
</dbReference>
<dbReference type="Pfam" id="PF05241">
    <property type="entry name" value="EBP"/>
    <property type="match status" value="1"/>
</dbReference>
<dbReference type="InterPro" id="IPR033118">
    <property type="entry name" value="EXPERA"/>
</dbReference>
<dbReference type="EMBL" id="GG745348">
    <property type="protein sequence ID" value="KNE65764.1"/>
    <property type="molecule type" value="Genomic_DNA"/>
</dbReference>
<keyword evidence="9" id="KW-1185">Reference proteome</keyword>
<dbReference type="Proteomes" id="UP000054350">
    <property type="component" value="Unassembled WGS sequence"/>
</dbReference>
<dbReference type="OrthoDB" id="433124at2759"/>
<dbReference type="AlphaFoldDB" id="A0A0L0STV4"/>
<evidence type="ECO:0000256" key="4">
    <source>
        <dbReference type="ARBA" id="ARBA00023136"/>
    </source>
</evidence>
<evidence type="ECO:0000256" key="5">
    <source>
        <dbReference type="PROSITE-ProRule" id="PRU01087"/>
    </source>
</evidence>
<evidence type="ECO:0000313" key="9">
    <source>
        <dbReference type="Proteomes" id="UP000054350"/>
    </source>
</evidence>
<dbReference type="GO" id="GO:0005783">
    <property type="term" value="C:endoplasmic reticulum"/>
    <property type="evidence" value="ECO:0007669"/>
    <property type="project" value="TreeGrafter"/>
</dbReference>
<evidence type="ECO:0000256" key="6">
    <source>
        <dbReference type="SAM" id="Phobius"/>
    </source>
</evidence>
<keyword evidence="2 5" id="KW-0812">Transmembrane</keyword>
<protein>
    <recommendedName>
        <fullName evidence="7">EXPERA domain-containing protein</fullName>
    </recommendedName>
</protein>
<sequence length="206" mass="23316">MPPVMSTPSTIDGSTVRRPWCARPWSHWITFGFCASHIFPTVLLDAQIVLPAIPAWIPGAAVLDRARTWALRQYLTGPIVDPLVRAAARGELPWFRTFLWAELVFQLPVFVVACYHLWHDRVHSIRDLLVVYGAHTATSMVPVLTYLATVAGITTAQRGALIAMYAPYLAVPMQIVFWFGFRWHREVQTKRAYIAATEDDEAKKRS</sequence>
<gene>
    <name evidence="8" type="ORF">AMAG_09744</name>
</gene>
<reference evidence="9" key="2">
    <citation type="submission" date="2009-11" db="EMBL/GenBank/DDBJ databases">
        <title>The Genome Sequence of Allomyces macrogynus strain ATCC 38327.</title>
        <authorList>
            <consortium name="The Broad Institute Genome Sequencing Platform"/>
            <person name="Russ C."/>
            <person name="Cuomo C."/>
            <person name="Shea T."/>
            <person name="Young S.K."/>
            <person name="Zeng Q."/>
            <person name="Koehrsen M."/>
            <person name="Haas B."/>
            <person name="Borodovsky M."/>
            <person name="Guigo R."/>
            <person name="Alvarado L."/>
            <person name="Berlin A."/>
            <person name="Borenstein D."/>
            <person name="Chen Z."/>
            <person name="Engels R."/>
            <person name="Freedman E."/>
            <person name="Gellesch M."/>
            <person name="Goldberg J."/>
            <person name="Griggs A."/>
            <person name="Gujja S."/>
            <person name="Heiman D."/>
            <person name="Hepburn T."/>
            <person name="Howarth C."/>
            <person name="Jen D."/>
            <person name="Larson L."/>
            <person name="Lewis B."/>
            <person name="Mehta T."/>
            <person name="Park D."/>
            <person name="Pearson M."/>
            <person name="Roberts A."/>
            <person name="Saif S."/>
            <person name="Shenoy N."/>
            <person name="Sisk P."/>
            <person name="Stolte C."/>
            <person name="Sykes S."/>
            <person name="Walk T."/>
            <person name="White J."/>
            <person name="Yandava C."/>
            <person name="Burger G."/>
            <person name="Gray M.W."/>
            <person name="Holland P.W.H."/>
            <person name="King N."/>
            <person name="Lang F.B.F."/>
            <person name="Roger A.J."/>
            <person name="Ruiz-Trillo I."/>
            <person name="Lander E."/>
            <person name="Nusbaum C."/>
        </authorList>
    </citation>
    <scope>NUCLEOTIDE SEQUENCE [LARGE SCALE GENOMIC DNA]</scope>
    <source>
        <strain evidence="9">ATCC 38327</strain>
    </source>
</reference>
<feature type="transmembrane region" description="Helical" evidence="6">
    <location>
        <begin position="98"/>
        <end position="118"/>
    </location>
</feature>
<evidence type="ECO:0000259" key="7">
    <source>
        <dbReference type="PROSITE" id="PS51751"/>
    </source>
</evidence>
<evidence type="ECO:0000256" key="2">
    <source>
        <dbReference type="ARBA" id="ARBA00022692"/>
    </source>
</evidence>
<dbReference type="OMA" id="IAMELFY"/>
<dbReference type="PROSITE" id="PS51751">
    <property type="entry name" value="EXPERA"/>
    <property type="match status" value="1"/>
</dbReference>